<gene>
    <name evidence="1" type="ORF">MANES_02G074400</name>
</gene>
<dbReference type="EMBL" id="CM004388">
    <property type="protein sequence ID" value="OAY57145.1"/>
    <property type="molecule type" value="Genomic_DNA"/>
</dbReference>
<protein>
    <submittedName>
        <fullName evidence="1">Uncharacterized protein</fullName>
    </submittedName>
</protein>
<sequence>MHKCAFYQFILIMIVENAKTVYFMYKMEHFTKAVKCCALGYKESDAVS</sequence>
<organism evidence="1">
    <name type="scientific">Manihot esculenta</name>
    <name type="common">Cassava</name>
    <name type="synonym">Jatropha manihot</name>
    <dbReference type="NCBI Taxonomy" id="3983"/>
    <lineage>
        <taxon>Eukaryota</taxon>
        <taxon>Viridiplantae</taxon>
        <taxon>Streptophyta</taxon>
        <taxon>Embryophyta</taxon>
        <taxon>Tracheophyta</taxon>
        <taxon>Spermatophyta</taxon>
        <taxon>Magnoliopsida</taxon>
        <taxon>eudicotyledons</taxon>
        <taxon>Gunneridae</taxon>
        <taxon>Pentapetalae</taxon>
        <taxon>rosids</taxon>
        <taxon>fabids</taxon>
        <taxon>Malpighiales</taxon>
        <taxon>Euphorbiaceae</taxon>
        <taxon>Crotonoideae</taxon>
        <taxon>Manihoteae</taxon>
        <taxon>Manihot</taxon>
    </lineage>
</organism>
<name>A0A2C9WE19_MANES</name>
<proteinExistence type="predicted"/>
<accession>A0A2C9WE19</accession>
<dbReference type="AlphaFoldDB" id="A0A2C9WE19"/>
<evidence type="ECO:0000313" key="1">
    <source>
        <dbReference type="EMBL" id="OAY57145.1"/>
    </source>
</evidence>
<reference evidence="1" key="1">
    <citation type="submission" date="2016-02" db="EMBL/GenBank/DDBJ databases">
        <title>WGS assembly of Manihot esculenta.</title>
        <authorList>
            <person name="Bredeson J.V."/>
            <person name="Prochnik S.E."/>
            <person name="Lyons J.B."/>
            <person name="Schmutz J."/>
            <person name="Grimwood J."/>
            <person name="Vrebalov J."/>
            <person name="Bart R.S."/>
            <person name="Amuge T."/>
            <person name="Ferguson M.E."/>
            <person name="Green R."/>
            <person name="Putnam N."/>
            <person name="Stites J."/>
            <person name="Rounsley S."/>
            <person name="Rokhsar D.S."/>
        </authorList>
    </citation>
    <scope>NUCLEOTIDE SEQUENCE [LARGE SCALE GENOMIC DNA]</scope>
    <source>
        <tissue evidence="1">Leaf</tissue>
    </source>
</reference>